<protein>
    <submittedName>
        <fullName evidence="1">Uncharacterized protein</fullName>
    </submittedName>
</protein>
<organism evidence="1 2">
    <name type="scientific">Clostridium botulinum</name>
    <dbReference type="NCBI Taxonomy" id="1491"/>
    <lineage>
        <taxon>Bacteria</taxon>
        <taxon>Bacillati</taxon>
        <taxon>Bacillota</taxon>
        <taxon>Clostridia</taxon>
        <taxon>Eubacteriales</taxon>
        <taxon>Clostridiaceae</taxon>
        <taxon>Clostridium</taxon>
    </lineage>
</organism>
<reference evidence="1 2" key="1">
    <citation type="submission" date="2019-04" db="EMBL/GenBank/DDBJ databases">
        <title>Genome sequencing of Clostridium botulinum Groups I-IV and Clostridium butyricum.</title>
        <authorList>
            <person name="Brunt J."/>
            <person name="Van Vliet A.H.M."/>
            <person name="Stringer S.C."/>
            <person name="Carter A.T."/>
            <person name="Peck M.W."/>
        </authorList>
    </citation>
    <scope>NUCLEOTIDE SEQUENCE [LARGE SCALE GENOMIC DNA]</scope>
    <source>
        <strain evidence="1 2">IFR 18/054</strain>
    </source>
</reference>
<evidence type="ECO:0000313" key="1">
    <source>
        <dbReference type="EMBL" id="NFF01977.1"/>
    </source>
</evidence>
<evidence type="ECO:0000313" key="2">
    <source>
        <dbReference type="Proteomes" id="UP000472521"/>
    </source>
</evidence>
<gene>
    <name evidence="1" type="ORF">FCV25_09375</name>
</gene>
<sequence>MNFEEIMKFNAPYNQLNFDSLVEKIKSKSIVPYVGAGMSILFKDVYPSWGEFLDITFMKFINVSEKNKFDILNYEDKADFLYKEIGKVTFASHLKGTFGQSHLDKNTLDFVNKAIYLLPIIFERGLIITTNYDKVIEKVYGLHNFVLSVAHPGHFEALNGALRDNELLLYKIHGDIIEPIQSIILTKKQYELAYNNLELISSLKQVYVSKCILFLGCSIEKDRPIELLCEVSKSGMNNYAIIDCKSEDKKERRLQLENEYYTQAIIYPEGKHECVNMILDHIAKIINPTTYKKLKDGYHNKNNKKDSNFELSEEWFINQNNIQIKNLGNRYLPDLNIELSEKNIFDALGRNKEFYKSFINKADKTLIALKDLKISYIENNIQSIYKIIKEFSIDTIENINIEGIIENLNYISKMLNEKIGNNYKRLADGSNVNNRGIQDRIFLLKRTQNLITKYIYYINSSEIKVVNNPFILIDGEGGIGKSHLLADTIMKRNSEGKKSLLFLGQHFKGNDNPVNDILKMLELDCITDEFLKELNKIAQNDKSRIIIFIDALNEGNGKKIWKEYLAGIIEKIKLYPWIGLALSIRTEYVENLLNDNNLLESDLVRVTHKGFSTVEYDAIKKYFNFYRIAYSDIPFANQEFRNPLFLRLFCEGFKSDQVDLDNISFTDVYKNYLLAMNLKIAETCEYSKHINVVEKVINEMVSYKYSIGVGDNLIPLDKVIEIIINIEQRYNIKKSLIDELLSNGIITQNINYYNQEYAYVTYEKLEDYLYAKLLIVDLEEIRTEEFYLKYKNLIYYGDILEALAIALSEKGDYELFELFIGEEKNTNVIKAFCNSLKWRKSNTVNKKTLDYINNVVLKSKCGFENLYDALILISTKIGHIFNAESTVEHILRFRMPDRDEIYIPMFDEFYSEEGSPVNRLLDWCLSKRDYENVLDESIRLAAIMIATFLISSNNSLRDKSTKALINLLNGHIDILILVLKKFENTDDAYILERLYAVAFGCIVSEESNSEIEGLAIYVYNKIFKDEYVYPNILLRDYAKNIIDYAKYKDESDKLGYMNVQPPYKSQIIKVPTDEEISKYEYDYNSSNFKNYFWSQNAILSSMRVEYGRDGSPGGYGDFGRYVFQRYFSDWKGLDYNDLKNIAIKKIFDMGYDVEKHGKYDHTIQSGSFRNNGKERIGKKYQWIALYELAAQVADNYKMEVYKDCYGNKENTYCKGSFEPNIRNIDPTALIIQVNDKDSNRAIHSQLFQFPLVTNNEWLSIVNDIPYLNDLINIKYQDQKFILLNGWYIWTEEKELGCKQYQNPQKDMSIKINSYIVKSELLDVIAEQLKNKDFMGRWAAEPNENYYLYNKEYYWSDAYHFFKNPYYCGDDWRYINEDIEIVNENSKILLPSCIYRTERKGDAFGDGNLSSWYKPCMDLFSELNMQYGKDNSILYDSEGKIICFDSSELLKEDIGFFIDKEKLLQYLHEHNYSIFWTILLEKRIISERYNNNDNYEQLHISGVYRLDENGDLKGNMNKFEE</sequence>
<dbReference type="EMBL" id="SWND01000005">
    <property type="protein sequence ID" value="NFF01977.1"/>
    <property type="molecule type" value="Genomic_DNA"/>
</dbReference>
<dbReference type="Proteomes" id="UP000472521">
    <property type="component" value="Unassembled WGS sequence"/>
</dbReference>
<comment type="caution">
    <text evidence="1">The sequence shown here is derived from an EMBL/GenBank/DDBJ whole genome shotgun (WGS) entry which is preliminary data.</text>
</comment>
<accession>A0A6B4JXT4</accession>
<name>A0A6B4JXT4_CLOBO</name>
<proteinExistence type="predicted"/>
<dbReference type="Pfam" id="PF13289">
    <property type="entry name" value="SIR2_2"/>
    <property type="match status" value="1"/>
</dbReference>